<evidence type="ECO:0000256" key="1">
    <source>
        <dbReference type="ARBA" id="ARBA00004651"/>
    </source>
</evidence>
<name>A0A095SNW6_9GAMM</name>
<dbReference type="PANTHER" id="PTHR33452:SF19">
    <property type="entry name" value="DOXX FAMILY PROTEIN"/>
    <property type="match status" value="1"/>
</dbReference>
<evidence type="ECO:0000313" key="8">
    <source>
        <dbReference type="EMBL" id="KGD66366.1"/>
    </source>
</evidence>
<comment type="subcellular location">
    <subcellularLocation>
        <location evidence="1">Cell membrane</location>
        <topology evidence="1">Multi-pass membrane protein</topology>
    </subcellularLocation>
</comment>
<keyword evidence="5 7" id="KW-1133">Transmembrane helix</keyword>
<comment type="caution">
    <text evidence="8">The sequence shown here is derived from an EMBL/GenBank/DDBJ whole genome shotgun (WGS) entry which is preliminary data.</text>
</comment>
<dbReference type="RefSeq" id="WP_035229185.1">
    <property type="nucleotide sequence ID" value="NZ_ARXV01000001.1"/>
</dbReference>
<keyword evidence="4 7" id="KW-0812">Transmembrane</keyword>
<dbReference type="PANTHER" id="PTHR33452">
    <property type="entry name" value="OXIDOREDUCTASE CATD-RELATED"/>
    <property type="match status" value="1"/>
</dbReference>
<accession>A0A095SNW6</accession>
<evidence type="ECO:0000256" key="5">
    <source>
        <dbReference type="ARBA" id="ARBA00022989"/>
    </source>
</evidence>
<keyword evidence="9" id="KW-1185">Reference proteome</keyword>
<feature type="transmembrane region" description="Helical" evidence="7">
    <location>
        <begin position="182"/>
        <end position="201"/>
    </location>
</feature>
<dbReference type="STRING" id="1177154.Y5S_00033"/>
<feature type="transmembrane region" description="Helical" evidence="7">
    <location>
        <begin position="90"/>
        <end position="108"/>
    </location>
</feature>
<protein>
    <submittedName>
        <fullName evidence="8">DoxX family protein</fullName>
    </submittedName>
</protein>
<organism evidence="8 9">
    <name type="scientific">Alcanivorax nanhaiticus</name>
    <dbReference type="NCBI Taxonomy" id="1177154"/>
    <lineage>
        <taxon>Bacteria</taxon>
        <taxon>Pseudomonadati</taxon>
        <taxon>Pseudomonadota</taxon>
        <taxon>Gammaproteobacteria</taxon>
        <taxon>Oceanospirillales</taxon>
        <taxon>Alcanivoracaceae</taxon>
        <taxon>Alcanivorax</taxon>
    </lineage>
</organism>
<evidence type="ECO:0000256" key="2">
    <source>
        <dbReference type="ARBA" id="ARBA00006679"/>
    </source>
</evidence>
<evidence type="ECO:0000313" key="9">
    <source>
        <dbReference type="Proteomes" id="UP000029444"/>
    </source>
</evidence>
<evidence type="ECO:0000256" key="6">
    <source>
        <dbReference type="ARBA" id="ARBA00023136"/>
    </source>
</evidence>
<dbReference type="OrthoDB" id="346004at2"/>
<comment type="similarity">
    <text evidence="2">Belongs to the DoxX family.</text>
</comment>
<dbReference type="eggNOG" id="COG2259">
    <property type="taxonomic scope" value="Bacteria"/>
</dbReference>
<proteinExistence type="inferred from homology"/>
<dbReference type="GO" id="GO:0005886">
    <property type="term" value="C:plasma membrane"/>
    <property type="evidence" value="ECO:0007669"/>
    <property type="project" value="UniProtKB-SubCell"/>
</dbReference>
<dbReference type="EMBL" id="ARXV01000001">
    <property type="protein sequence ID" value="KGD66366.1"/>
    <property type="molecule type" value="Genomic_DNA"/>
</dbReference>
<feature type="transmembrane region" description="Helical" evidence="7">
    <location>
        <begin position="20"/>
        <end position="39"/>
    </location>
</feature>
<feature type="transmembrane region" description="Helical" evidence="7">
    <location>
        <begin position="59"/>
        <end position="83"/>
    </location>
</feature>
<evidence type="ECO:0000256" key="3">
    <source>
        <dbReference type="ARBA" id="ARBA00022475"/>
    </source>
</evidence>
<evidence type="ECO:0000256" key="7">
    <source>
        <dbReference type="SAM" id="Phobius"/>
    </source>
</evidence>
<gene>
    <name evidence="8" type="ORF">Y5S_00033</name>
</gene>
<reference evidence="8 9" key="1">
    <citation type="submission" date="2012-09" db="EMBL/GenBank/DDBJ databases">
        <title>Genome Sequence of alkane-degrading Bacterium Alcanivorax sp. 19-m-6.</title>
        <authorList>
            <person name="Lai Q."/>
            <person name="Shao Z."/>
        </authorList>
    </citation>
    <scope>NUCLEOTIDE SEQUENCE [LARGE SCALE GENOMIC DNA]</scope>
    <source>
        <strain evidence="8 9">19-m-6</strain>
    </source>
</reference>
<dbReference type="Pfam" id="PF07681">
    <property type="entry name" value="DoxX"/>
    <property type="match status" value="1"/>
</dbReference>
<dbReference type="AlphaFoldDB" id="A0A095SNW6"/>
<dbReference type="InterPro" id="IPR032808">
    <property type="entry name" value="DoxX"/>
</dbReference>
<dbReference type="Proteomes" id="UP000029444">
    <property type="component" value="Unassembled WGS sequence"/>
</dbReference>
<dbReference type="PATRIC" id="fig|1177154.3.peg.34"/>
<sequence>MLALMKTIHQTLNTTRVVDFLAPLALRLFLAPVMISAGYNKAMSFESTVAWFGNEEWGLGLPFPLVLAFLATATELVGGVLLLIGLLTRYIALPLMVTMLVAMATVHWEHGWFAITPTNPATSMAAPLAKVGFPGAEGSLKNSVEAGERLSRARAILKEHGHYDWLTEKGGFVVLNNGIEFAMSYFVMLLALFFWGGGRYLSLDYWVARRWLPPETV</sequence>
<keyword evidence="6 7" id="KW-0472">Membrane</keyword>
<dbReference type="InterPro" id="IPR051907">
    <property type="entry name" value="DoxX-like_oxidoreductase"/>
</dbReference>
<keyword evidence="3" id="KW-1003">Cell membrane</keyword>
<evidence type="ECO:0000256" key="4">
    <source>
        <dbReference type="ARBA" id="ARBA00022692"/>
    </source>
</evidence>